<keyword evidence="13" id="KW-1185">Reference proteome</keyword>
<evidence type="ECO:0000256" key="7">
    <source>
        <dbReference type="ARBA" id="ARBA00022989"/>
    </source>
</evidence>
<feature type="domain" description="ABC transporter" evidence="10">
    <location>
        <begin position="402"/>
        <end position="665"/>
    </location>
</feature>
<evidence type="ECO:0000313" key="12">
    <source>
        <dbReference type="EMBL" id="KAF7362328.1"/>
    </source>
</evidence>
<feature type="transmembrane region" description="Helical" evidence="9">
    <location>
        <begin position="77"/>
        <end position="99"/>
    </location>
</feature>
<keyword evidence="4" id="KW-0677">Repeat</keyword>
<sequence length="1283" mass="142756">MPPLAKYDAAASLAERSLPILDSHPHSLLRGLIKIFRAEFISLTTLYLLQTILTLATPFGLNLLLKSLEVVSPIRPWFWIAWIFFASVFRTVVSEWYMYIATRTMIQTEAVLTQLIFQHSLRIRTNFASPSGSQSKDTMGKLMNLVTSDLANITAVVDVWLVCKLQRIVSLFFRDSQIQVVVAPVQIALSTWFLYGILGWSAVVGLAVMVACLPLPAYVTLRVMQGIQVLRMKRTDERIQVVTETMAILRMVKMFGWESRMRERMTDKRKLELQTIKKDKLLSLIVGNFKYSTHLTVQSICNICEFNYLFSTRSPLTLPPQTLIMKQALTASTVFSSMAVFELFRLELRKVLLAAPLVVKGKVSMGRLESFLKTVRSRNCWTRLCKNSSSTIDLPDGKMAGFRLASFSWDTDSVSNFSLKIKSEIDFQPGINLITGPTGTGKTSMLMALLGKDCSVHSDGSSNSHQVKCDLRPLGPDSWFGLDRTQGIAYAPQESWLQNESIRENIVMATPFNEERYKKGAFECTQLLEELTSFRAVLDQCGLTTDLELFERGDRTMVGERGLTLSGGQKARITLARCIYSPAQIILLDDPLSALDSHTAAFIVDNCLAGDLVAERTVLLVTHNVPLASRIARFMVVLGSDGSIQHGPVDQVLEKAIVTFPDEKPTESHPETTSSGAAPKLAITEEVAEGHVPWAAFKLYLLNLSSHPALFWIFYVGGIALNEITLVLQAWFLGYWSSAYQHRPVSEVSPSYYLSIYAAMLAFAMVFYSSYFTIFTFGSMRASLVIHERLMNSIVGSTMRWLDMTPTSRVMARATQDMQIVDDAMAVSVYRVLQLTLSLCIKLVTVIYFSPTFLVPALLITLIGGFFGQLFMKAQLPVKREMSSARSPILGHFSAVITGLASIRAYGIQDEFLQESRIRIDRYSRTAITYHNLNRWIACRSDILGGAFIALLAAFLVYIRKEDAAITGFVLNNAAGIALMVLQWVKYFNNVELNGNSLERILEYINVERQQSPEKKLAPPPAFWPASGHLVVDNLTARYTEASEGSNAMLNIGRPGERVGVVGRTGSGKSSLILSLLRCIFTEGNVTYDGIQTDSLDLDVLRSNITIVPQVPELLSGTLRYNLDPFGDYEDSTLHAALRSSGLYNLQNESHEGIQLTLDSAISGGGANLSLGQRQVLALARAIVRDSKLLVLDEATSAIDYATDAVIQSTLRHELKSDVTVLTIAHRLQTIMDFDRIMVLDAGNLVEFDSPRALLKKENGYLRVLVEGSVDKETLYAMAHRDD</sequence>
<dbReference type="FunFam" id="1.20.1560.10:FF:000013">
    <property type="entry name" value="ABC transporter C family member 2"/>
    <property type="match status" value="1"/>
</dbReference>
<evidence type="ECO:0000313" key="13">
    <source>
        <dbReference type="Proteomes" id="UP000620124"/>
    </source>
</evidence>
<keyword evidence="2" id="KW-0813">Transport</keyword>
<evidence type="ECO:0000256" key="6">
    <source>
        <dbReference type="ARBA" id="ARBA00022840"/>
    </source>
</evidence>
<dbReference type="FunFam" id="3.40.50.300:FF:000630">
    <property type="entry name" value="ATP-binding cassette (ABC) transporter, putative"/>
    <property type="match status" value="1"/>
</dbReference>
<feature type="transmembrane region" description="Helical" evidence="9">
    <location>
        <begin position="943"/>
        <end position="959"/>
    </location>
</feature>
<accession>A0A8H6YJG2</accession>
<evidence type="ECO:0000259" key="10">
    <source>
        <dbReference type="PROSITE" id="PS50893"/>
    </source>
</evidence>
<dbReference type="InterPro" id="IPR011527">
    <property type="entry name" value="ABC1_TM_dom"/>
</dbReference>
<comment type="subcellular location">
    <subcellularLocation>
        <location evidence="1">Membrane</location>
        <topology evidence="1">Multi-pass membrane protein</topology>
    </subcellularLocation>
</comment>
<evidence type="ECO:0000256" key="9">
    <source>
        <dbReference type="SAM" id="Phobius"/>
    </source>
</evidence>
<reference evidence="12" key="1">
    <citation type="submission" date="2020-05" db="EMBL/GenBank/DDBJ databases">
        <title>Mycena genomes resolve the evolution of fungal bioluminescence.</title>
        <authorList>
            <person name="Tsai I.J."/>
        </authorList>
    </citation>
    <scope>NUCLEOTIDE SEQUENCE</scope>
    <source>
        <strain evidence="12">CCC161011</strain>
    </source>
</reference>
<name>A0A8H6YJG2_9AGAR</name>
<dbReference type="PROSITE" id="PS50893">
    <property type="entry name" value="ABC_TRANSPORTER_2"/>
    <property type="match status" value="2"/>
</dbReference>
<dbReference type="CDD" id="cd18604">
    <property type="entry name" value="ABC_6TM_VMR1_D2_like"/>
    <property type="match status" value="1"/>
</dbReference>
<evidence type="ECO:0000256" key="4">
    <source>
        <dbReference type="ARBA" id="ARBA00022737"/>
    </source>
</evidence>
<evidence type="ECO:0000256" key="3">
    <source>
        <dbReference type="ARBA" id="ARBA00022692"/>
    </source>
</evidence>
<dbReference type="CDD" id="cd03250">
    <property type="entry name" value="ABCC_MRP_domain1"/>
    <property type="match status" value="1"/>
</dbReference>
<dbReference type="GO" id="GO:0005524">
    <property type="term" value="F:ATP binding"/>
    <property type="evidence" value="ECO:0007669"/>
    <property type="project" value="UniProtKB-KW"/>
</dbReference>
<protein>
    <submittedName>
        <fullName evidence="12">Multidrug resistance-associated ABC transporter</fullName>
    </submittedName>
</protein>
<dbReference type="PROSITE" id="PS50929">
    <property type="entry name" value="ABC_TM1F"/>
    <property type="match status" value="2"/>
</dbReference>
<keyword evidence="7 9" id="KW-1133">Transmembrane helix</keyword>
<dbReference type="PANTHER" id="PTHR24223">
    <property type="entry name" value="ATP-BINDING CASSETTE SUB-FAMILY C"/>
    <property type="match status" value="1"/>
</dbReference>
<evidence type="ECO:0000256" key="1">
    <source>
        <dbReference type="ARBA" id="ARBA00004141"/>
    </source>
</evidence>
<dbReference type="Proteomes" id="UP000620124">
    <property type="component" value="Unassembled WGS sequence"/>
</dbReference>
<feature type="domain" description="ABC transporter" evidence="10">
    <location>
        <begin position="1030"/>
        <end position="1267"/>
    </location>
</feature>
<dbReference type="InterPro" id="IPR017871">
    <property type="entry name" value="ABC_transporter-like_CS"/>
</dbReference>
<dbReference type="GO" id="GO:0140359">
    <property type="term" value="F:ABC-type transporter activity"/>
    <property type="evidence" value="ECO:0007669"/>
    <property type="project" value="InterPro"/>
</dbReference>
<dbReference type="Gene3D" id="3.40.50.300">
    <property type="entry name" value="P-loop containing nucleotide triphosphate hydrolases"/>
    <property type="match status" value="2"/>
</dbReference>
<dbReference type="SUPFAM" id="SSF90123">
    <property type="entry name" value="ABC transporter transmembrane region"/>
    <property type="match status" value="2"/>
</dbReference>
<comment type="caution">
    <text evidence="12">The sequence shown here is derived from an EMBL/GenBank/DDBJ whole genome shotgun (WGS) entry which is preliminary data.</text>
</comment>
<dbReference type="PROSITE" id="PS00211">
    <property type="entry name" value="ABC_TRANSPORTER_1"/>
    <property type="match status" value="2"/>
</dbReference>
<evidence type="ECO:0000256" key="8">
    <source>
        <dbReference type="ARBA" id="ARBA00023136"/>
    </source>
</evidence>
<dbReference type="InterPro" id="IPR027417">
    <property type="entry name" value="P-loop_NTPase"/>
</dbReference>
<dbReference type="CDD" id="cd03244">
    <property type="entry name" value="ABCC_MRP_domain2"/>
    <property type="match status" value="1"/>
</dbReference>
<dbReference type="InterPro" id="IPR003593">
    <property type="entry name" value="AAA+_ATPase"/>
</dbReference>
<dbReference type="EMBL" id="JACAZI010000004">
    <property type="protein sequence ID" value="KAF7362328.1"/>
    <property type="molecule type" value="Genomic_DNA"/>
</dbReference>
<dbReference type="InterPro" id="IPR003439">
    <property type="entry name" value="ABC_transporter-like_ATP-bd"/>
</dbReference>
<evidence type="ECO:0000256" key="5">
    <source>
        <dbReference type="ARBA" id="ARBA00022741"/>
    </source>
</evidence>
<feature type="transmembrane region" description="Helical" evidence="9">
    <location>
        <begin position="752"/>
        <end position="774"/>
    </location>
</feature>
<dbReference type="SUPFAM" id="SSF52540">
    <property type="entry name" value="P-loop containing nucleoside triphosphate hydrolases"/>
    <property type="match status" value="2"/>
</dbReference>
<dbReference type="OrthoDB" id="6500128at2759"/>
<gene>
    <name evidence="12" type="ORF">MVEN_00579400</name>
</gene>
<keyword evidence="6" id="KW-0067">ATP-binding</keyword>
<feature type="transmembrane region" description="Helical" evidence="9">
    <location>
        <begin position="204"/>
        <end position="224"/>
    </location>
</feature>
<keyword evidence="5" id="KW-0547">Nucleotide-binding</keyword>
<feature type="transmembrane region" description="Helical" evidence="9">
    <location>
        <begin position="709"/>
        <end position="732"/>
    </location>
</feature>
<feature type="domain" description="ABC transmembrane type-1" evidence="11">
    <location>
        <begin position="713"/>
        <end position="958"/>
    </location>
</feature>
<dbReference type="InterPro" id="IPR036640">
    <property type="entry name" value="ABC1_TM_sf"/>
</dbReference>
<dbReference type="Gene3D" id="1.20.1560.10">
    <property type="entry name" value="ABC transporter type 1, transmembrane domain"/>
    <property type="match status" value="2"/>
</dbReference>
<keyword evidence="8 9" id="KW-0472">Membrane</keyword>
<proteinExistence type="predicted"/>
<dbReference type="InterPro" id="IPR050173">
    <property type="entry name" value="ABC_transporter_C-like"/>
</dbReference>
<dbReference type="SMART" id="SM00382">
    <property type="entry name" value="AAA"/>
    <property type="match status" value="2"/>
</dbReference>
<keyword evidence="3 9" id="KW-0812">Transmembrane</keyword>
<dbReference type="GO" id="GO:0016887">
    <property type="term" value="F:ATP hydrolysis activity"/>
    <property type="evidence" value="ECO:0007669"/>
    <property type="project" value="InterPro"/>
</dbReference>
<dbReference type="GO" id="GO:0016020">
    <property type="term" value="C:membrane"/>
    <property type="evidence" value="ECO:0007669"/>
    <property type="project" value="UniProtKB-SubCell"/>
</dbReference>
<dbReference type="PANTHER" id="PTHR24223:SF356">
    <property type="entry name" value="ATP-BINDING CASSETTE TRANSPORTER ABC4"/>
    <property type="match status" value="1"/>
</dbReference>
<feature type="transmembrane region" description="Helical" evidence="9">
    <location>
        <begin position="40"/>
        <end position="65"/>
    </location>
</feature>
<dbReference type="Pfam" id="PF00005">
    <property type="entry name" value="ABC_tran"/>
    <property type="match status" value="2"/>
</dbReference>
<feature type="transmembrane region" description="Helical" evidence="9">
    <location>
        <begin position="965"/>
        <end position="985"/>
    </location>
</feature>
<organism evidence="12 13">
    <name type="scientific">Mycena venus</name>
    <dbReference type="NCBI Taxonomy" id="2733690"/>
    <lineage>
        <taxon>Eukaryota</taxon>
        <taxon>Fungi</taxon>
        <taxon>Dikarya</taxon>
        <taxon>Basidiomycota</taxon>
        <taxon>Agaricomycotina</taxon>
        <taxon>Agaricomycetes</taxon>
        <taxon>Agaricomycetidae</taxon>
        <taxon>Agaricales</taxon>
        <taxon>Marasmiineae</taxon>
        <taxon>Mycenaceae</taxon>
        <taxon>Mycena</taxon>
    </lineage>
</organism>
<dbReference type="Pfam" id="PF00664">
    <property type="entry name" value="ABC_membrane"/>
    <property type="match status" value="2"/>
</dbReference>
<feature type="domain" description="ABC transmembrane type-1" evidence="11">
    <location>
        <begin position="46"/>
        <end position="278"/>
    </location>
</feature>
<dbReference type="CDD" id="cd18596">
    <property type="entry name" value="ABC_6TM_VMR1_D1_like"/>
    <property type="match status" value="1"/>
</dbReference>
<evidence type="ECO:0000259" key="11">
    <source>
        <dbReference type="PROSITE" id="PS50929"/>
    </source>
</evidence>
<evidence type="ECO:0000256" key="2">
    <source>
        <dbReference type="ARBA" id="ARBA00022448"/>
    </source>
</evidence>
<feature type="transmembrane region" description="Helical" evidence="9">
    <location>
        <begin position="853"/>
        <end position="872"/>
    </location>
</feature>